<organism evidence="8 9">
    <name type="scientific">Saguinus oedipus</name>
    <name type="common">Cotton-top tamarin</name>
    <name type="synonym">Oedipomidas oedipus</name>
    <dbReference type="NCBI Taxonomy" id="9490"/>
    <lineage>
        <taxon>Eukaryota</taxon>
        <taxon>Metazoa</taxon>
        <taxon>Chordata</taxon>
        <taxon>Craniata</taxon>
        <taxon>Vertebrata</taxon>
        <taxon>Euteleostomi</taxon>
        <taxon>Mammalia</taxon>
        <taxon>Eutheria</taxon>
        <taxon>Euarchontoglires</taxon>
        <taxon>Primates</taxon>
        <taxon>Haplorrhini</taxon>
        <taxon>Platyrrhini</taxon>
        <taxon>Cebidae</taxon>
        <taxon>Callitrichinae</taxon>
        <taxon>Saguinus</taxon>
    </lineage>
</organism>
<dbReference type="InterPro" id="IPR036390">
    <property type="entry name" value="WH_DNA-bd_sf"/>
</dbReference>
<dbReference type="InterPro" id="IPR000232">
    <property type="entry name" value="HSF_DNA-bd"/>
</dbReference>
<evidence type="ECO:0000259" key="7">
    <source>
        <dbReference type="SMART" id="SM00415"/>
    </source>
</evidence>
<keyword evidence="3" id="KW-0238">DNA-binding</keyword>
<dbReference type="PANTHER" id="PTHR10015">
    <property type="entry name" value="HEAT SHOCK TRANSCRIPTION FACTOR"/>
    <property type="match status" value="1"/>
</dbReference>
<protein>
    <recommendedName>
        <fullName evidence="7">HSF-type DNA-binding domain-containing protein</fullName>
    </recommendedName>
</protein>
<comment type="caution">
    <text evidence="8">The sequence shown here is derived from an EMBL/GenBank/DDBJ whole genome shotgun (WGS) entry which is preliminary data.</text>
</comment>
<evidence type="ECO:0000313" key="9">
    <source>
        <dbReference type="Proteomes" id="UP001266305"/>
    </source>
</evidence>
<evidence type="ECO:0000256" key="6">
    <source>
        <dbReference type="SAM" id="MobiDB-lite"/>
    </source>
</evidence>
<feature type="region of interest" description="Disordered" evidence="6">
    <location>
        <begin position="301"/>
        <end position="388"/>
    </location>
</feature>
<accession>A0ABQ9TGP3</accession>
<feature type="region of interest" description="Disordered" evidence="6">
    <location>
        <begin position="1"/>
        <end position="20"/>
    </location>
</feature>
<dbReference type="InterPro" id="IPR036388">
    <property type="entry name" value="WH-like_DNA-bd_sf"/>
</dbReference>
<feature type="compositionally biased region" description="Low complexity" evidence="6">
    <location>
        <begin position="357"/>
        <end position="371"/>
    </location>
</feature>
<feature type="domain" description="HSF-type DNA-binding" evidence="7">
    <location>
        <begin position="59"/>
        <end position="297"/>
    </location>
</feature>
<dbReference type="EMBL" id="JASSZA010000023">
    <property type="protein sequence ID" value="KAK2083906.1"/>
    <property type="molecule type" value="Genomic_DNA"/>
</dbReference>
<evidence type="ECO:0000313" key="8">
    <source>
        <dbReference type="EMBL" id="KAK2083906.1"/>
    </source>
</evidence>
<evidence type="ECO:0000256" key="1">
    <source>
        <dbReference type="ARBA" id="ARBA00004123"/>
    </source>
</evidence>
<gene>
    <name evidence="8" type="ORF">P7K49_039142</name>
</gene>
<proteinExistence type="inferred from homology"/>
<evidence type="ECO:0000256" key="5">
    <source>
        <dbReference type="RuleBase" id="RU004020"/>
    </source>
</evidence>
<comment type="similarity">
    <text evidence="2 5">Belongs to the HSF family.</text>
</comment>
<keyword evidence="9" id="KW-1185">Reference proteome</keyword>
<evidence type="ECO:0000256" key="2">
    <source>
        <dbReference type="ARBA" id="ARBA00006403"/>
    </source>
</evidence>
<feature type="region of interest" description="Disordered" evidence="6">
    <location>
        <begin position="35"/>
        <end position="56"/>
    </location>
</feature>
<dbReference type="SMART" id="SM00415">
    <property type="entry name" value="HSF"/>
    <property type="match status" value="1"/>
</dbReference>
<sequence>MYHHPADPSRAWDYPVTPGSPDLRMPMEEMAFQSLAEEASSRRPRPGSDVSPQGEDNLLSLPFPQKLWRLVNSSHFSSIWWDDGGTCLGINQKLFQKEILERDVPDKVFATDSPRSFLRQLNLYGFRKLRQRTFRTLTGIFPAQRPVSILNKVMNDKPLEGLSRWALGPVWVEVPGLPPGKWATSGGVCGAITVVLCPLLGGVDMNQERKCPSQIGKPLRCVHESPASFGDWDVFQKGLLSRQRSLAQGRRCLVVAVHPCDLQFPFLYLNFDSQLHFYCHPYFQRDSPHLLVRVKRRVGVKSPPRQGEEGQPGAAESRLAPAGTEQQDHRSPSEDEQVTPQHQDPAGPSSQIRSGSAPPATAVTAPHPAVAGDNAPVAQPAGEWSEGSRADVAPVAAVPGPAALPFLCFPGSPTRMNSDGPVVALPPAPPGTLALETREHPAPGMPPFCRLWVLLPLVASVAAQCAAFMAMFPHPPALPHHCPDCHHMSQCMAASPVLQAYPDDADHHT</sequence>
<evidence type="ECO:0000256" key="3">
    <source>
        <dbReference type="ARBA" id="ARBA00023125"/>
    </source>
</evidence>
<dbReference type="PANTHER" id="PTHR10015:SF282">
    <property type="entry name" value="HEAT SHOCK TRANSCRIPTION FACTOR, X-LINKED"/>
    <property type="match status" value="1"/>
</dbReference>
<feature type="compositionally biased region" description="Polar residues" evidence="6">
    <location>
        <begin position="338"/>
        <end position="354"/>
    </location>
</feature>
<dbReference type="Pfam" id="PF00447">
    <property type="entry name" value="HSF_DNA-bind"/>
    <property type="match status" value="1"/>
</dbReference>
<reference evidence="8 9" key="1">
    <citation type="submission" date="2023-05" db="EMBL/GenBank/DDBJ databases">
        <title>B98-5 Cell Line De Novo Hybrid Assembly: An Optical Mapping Approach.</title>
        <authorList>
            <person name="Kananen K."/>
            <person name="Auerbach J.A."/>
            <person name="Kautto E."/>
            <person name="Blachly J.S."/>
        </authorList>
    </citation>
    <scope>NUCLEOTIDE SEQUENCE [LARGE SCALE GENOMIC DNA]</scope>
    <source>
        <strain evidence="8">B95-8</strain>
        <tissue evidence="8">Cell line</tissue>
    </source>
</reference>
<evidence type="ECO:0000256" key="4">
    <source>
        <dbReference type="ARBA" id="ARBA00023242"/>
    </source>
</evidence>
<keyword evidence="4" id="KW-0539">Nucleus</keyword>
<name>A0ABQ9TGP3_SAGOE</name>
<dbReference type="SUPFAM" id="SSF46785">
    <property type="entry name" value="Winged helix' DNA-binding domain"/>
    <property type="match status" value="1"/>
</dbReference>
<comment type="subcellular location">
    <subcellularLocation>
        <location evidence="1">Nucleus</location>
    </subcellularLocation>
</comment>
<dbReference type="Gene3D" id="1.10.10.10">
    <property type="entry name" value="Winged helix-like DNA-binding domain superfamily/Winged helix DNA-binding domain"/>
    <property type="match status" value="1"/>
</dbReference>
<dbReference type="Proteomes" id="UP001266305">
    <property type="component" value="Unassembled WGS sequence"/>
</dbReference>